<dbReference type="InterPro" id="IPR011010">
    <property type="entry name" value="DNA_brk_join_enz"/>
</dbReference>
<name>A0AAV8VEE1_9CUCU</name>
<keyword evidence="1" id="KW-0238">DNA-binding</keyword>
<dbReference type="PANTHER" id="PTHR35617:SF3">
    <property type="entry name" value="CORE-BINDING (CB) DOMAIN-CONTAINING PROTEIN"/>
    <property type="match status" value="1"/>
</dbReference>
<organism evidence="2 3">
    <name type="scientific">Exocentrus adspersus</name>
    <dbReference type="NCBI Taxonomy" id="1586481"/>
    <lineage>
        <taxon>Eukaryota</taxon>
        <taxon>Metazoa</taxon>
        <taxon>Ecdysozoa</taxon>
        <taxon>Arthropoda</taxon>
        <taxon>Hexapoda</taxon>
        <taxon>Insecta</taxon>
        <taxon>Pterygota</taxon>
        <taxon>Neoptera</taxon>
        <taxon>Endopterygota</taxon>
        <taxon>Coleoptera</taxon>
        <taxon>Polyphaga</taxon>
        <taxon>Cucujiformia</taxon>
        <taxon>Chrysomeloidea</taxon>
        <taxon>Cerambycidae</taxon>
        <taxon>Lamiinae</taxon>
        <taxon>Acanthocinini</taxon>
        <taxon>Exocentrus</taxon>
    </lineage>
</organism>
<comment type="caution">
    <text evidence="2">The sequence shown here is derived from an EMBL/GenBank/DDBJ whole genome shotgun (WGS) entry which is preliminary data.</text>
</comment>
<evidence type="ECO:0000313" key="3">
    <source>
        <dbReference type="Proteomes" id="UP001159042"/>
    </source>
</evidence>
<dbReference type="Gene3D" id="1.10.150.130">
    <property type="match status" value="1"/>
</dbReference>
<dbReference type="PANTHER" id="PTHR35617">
    <property type="entry name" value="PHAGE_INTEGRASE DOMAIN-CONTAINING PROTEIN"/>
    <property type="match status" value="1"/>
</dbReference>
<dbReference type="GO" id="GO:0003677">
    <property type="term" value="F:DNA binding"/>
    <property type="evidence" value="ECO:0007669"/>
    <property type="project" value="UniProtKB-KW"/>
</dbReference>
<dbReference type="AlphaFoldDB" id="A0AAV8VEE1"/>
<reference evidence="2 3" key="1">
    <citation type="journal article" date="2023" name="Insect Mol. Biol.">
        <title>Genome sequencing provides insights into the evolution of gene families encoding plant cell wall-degrading enzymes in longhorned beetles.</title>
        <authorList>
            <person name="Shin N.R."/>
            <person name="Okamura Y."/>
            <person name="Kirsch R."/>
            <person name="Pauchet Y."/>
        </authorList>
    </citation>
    <scope>NUCLEOTIDE SEQUENCE [LARGE SCALE GENOMIC DNA]</scope>
    <source>
        <strain evidence="2">EAD_L_NR</strain>
    </source>
</reference>
<evidence type="ECO:0000256" key="1">
    <source>
        <dbReference type="ARBA" id="ARBA00023125"/>
    </source>
</evidence>
<proteinExistence type="predicted"/>
<gene>
    <name evidence="2" type="ORF">NQ315_015597</name>
</gene>
<dbReference type="Proteomes" id="UP001159042">
    <property type="component" value="Unassembled WGS sequence"/>
</dbReference>
<sequence length="452" mass="49773">MIRVGHLDITAITAANLDRREAGAVPALTGNRPATQEPGHALRLIGVAQENPEMTVANLDRGHSQEVGAVPVPRTGDRPLATSFGHALPLMGVAQQHLEITAINLGRHHNQGVVPVRTMGEMPTVEPGHTLRLIGVAQEHPEVTAALVVVNLDRIATARRIPTQHQSAVTASLNLTRPSSEGDEAAQGQPLEIEDVLPQEIPLMENTPTVKPAYPGGRKIIGEAFTLKGAPQSAINTILSSLSDTTLKQYDITFKLWWEYCMENRISLFKANNVAVMDFLQKILEQKNPKYGTVNSHRSALSLILQDNIGSDPVLNRFMRGVSKLKPSRPKYNKTWDPGLVLKYLESLGPNAELSFKLLSYKLLTLLLLITGHRVQTMSLIRLSNIVQKTNGTQIAISDPIKTSHVNRTQPYIYIPAFQENPNVCAVSALTQYLEASKELRETNEDFLFYNP</sequence>
<evidence type="ECO:0000313" key="2">
    <source>
        <dbReference type="EMBL" id="KAJ8912513.1"/>
    </source>
</evidence>
<protein>
    <submittedName>
        <fullName evidence="2">Uncharacterized protein</fullName>
    </submittedName>
</protein>
<keyword evidence="3" id="KW-1185">Reference proteome</keyword>
<accession>A0AAV8VEE1</accession>
<dbReference type="EMBL" id="JANEYG010000123">
    <property type="protein sequence ID" value="KAJ8912513.1"/>
    <property type="molecule type" value="Genomic_DNA"/>
</dbReference>
<dbReference type="SUPFAM" id="SSF56349">
    <property type="entry name" value="DNA breaking-rejoining enzymes"/>
    <property type="match status" value="1"/>
</dbReference>
<dbReference type="InterPro" id="IPR010998">
    <property type="entry name" value="Integrase_recombinase_N"/>
</dbReference>